<evidence type="ECO:0000313" key="3">
    <source>
        <dbReference type="Proteomes" id="UP000183635"/>
    </source>
</evidence>
<evidence type="ECO:0000259" key="1">
    <source>
        <dbReference type="Pfam" id="PF00144"/>
    </source>
</evidence>
<dbReference type="InterPro" id="IPR050789">
    <property type="entry name" value="Diverse_Enzym_Activities"/>
</dbReference>
<dbReference type="PANTHER" id="PTHR43283">
    <property type="entry name" value="BETA-LACTAMASE-RELATED"/>
    <property type="match status" value="1"/>
</dbReference>
<dbReference type="SUPFAM" id="SSF56601">
    <property type="entry name" value="beta-lactamase/transpeptidase-like"/>
    <property type="match status" value="1"/>
</dbReference>
<accession>A0A1I2YPS1</accession>
<dbReference type="RefSeq" id="WP_074966464.1">
    <property type="nucleotide sequence ID" value="NZ_CBCRYP010000031.1"/>
</dbReference>
<sequence>MSLPALIAALDRAVDDALAEQRLVGCVLLLAASGRVVHARAAGMADREAGRAMTPGSWLRYASVTKPFTTLAALRLMDQGRLSPEDAVTRWLSGFAPALADGSRPRITLDHLMSHLAGLDYGFNQPEDGPYARAGVSDGIGDAGISLAENLRRLAAVPLDRAPGTRWRYSLATDVLGAVIEAATDRPLPEAMADLVTGPLGIEAAFHAPDPGTLAANYAGDVQPPRRMAGPTRVANPLRPEQRYSFLPERIMAPDAYPSGGGGMAGTAEAALTVIEALHRGSFIGEALRDQARRNRIGHHRHPMRGPGWGHAWAGAVVTDAELAGIGLPAGCLSWGGIYGHSWIADPARDRSLVALTNTTTEGMNGAFAVEIAAAFAA</sequence>
<dbReference type="Gene3D" id="3.40.710.10">
    <property type="entry name" value="DD-peptidase/beta-lactamase superfamily"/>
    <property type="match status" value="1"/>
</dbReference>
<dbReference type="Proteomes" id="UP000183635">
    <property type="component" value="Unassembled WGS sequence"/>
</dbReference>
<dbReference type="PANTHER" id="PTHR43283:SF3">
    <property type="entry name" value="BETA-LACTAMASE FAMILY PROTEIN (AFU_ORTHOLOGUE AFUA_5G07500)"/>
    <property type="match status" value="1"/>
</dbReference>
<dbReference type="OrthoDB" id="5377981at2"/>
<dbReference type="InterPro" id="IPR001466">
    <property type="entry name" value="Beta-lactam-related"/>
</dbReference>
<proteinExistence type="predicted"/>
<dbReference type="AlphaFoldDB" id="A0A1I2YPS1"/>
<feature type="domain" description="Beta-lactamase-related" evidence="1">
    <location>
        <begin position="10"/>
        <end position="365"/>
    </location>
</feature>
<dbReference type="STRING" id="34004.SAMN04488021_10579"/>
<organism evidence="2 3">
    <name type="scientific">Paracoccus aminovorans</name>
    <dbReference type="NCBI Taxonomy" id="34004"/>
    <lineage>
        <taxon>Bacteria</taxon>
        <taxon>Pseudomonadati</taxon>
        <taxon>Pseudomonadota</taxon>
        <taxon>Alphaproteobacteria</taxon>
        <taxon>Rhodobacterales</taxon>
        <taxon>Paracoccaceae</taxon>
        <taxon>Paracoccus</taxon>
    </lineage>
</organism>
<name>A0A1I2YPS1_9RHOB</name>
<evidence type="ECO:0000313" key="2">
    <source>
        <dbReference type="EMBL" id="SFH27663.1"/>
    </source>
</evidence>
<reference evidence="2 3" key="1">
    <citation type="submission" date="2016-10" db="EMBL/GenBank/DDBJ databases">
        <authorList>
            <person name="de Groot N.N."/>
        </authorList>
    </citation>
    <scope>NUCLEOTIDE SEQUENCE [LARGE SCALE GENOMIC DNA]</scope>
    <source>
        <strain evidence="2 3">DSM 8537</strain>
    </source>
</reference>
<keyword evidence="3" id="KW-1185">Reference proteome</keyword>
<gene>
    <name evidence="2" type="ORF">SAMN04488021_10579</name>
</gene>
<dbReference type="InterPro" id="IPR012338">
    <property type="entry name" value="Beta-lactam/transpept-like"/>
</dbReference>
<dbReference type="EMBL" id="FOPU01000005">
    <property type="protein sequence ID" value="SFH27663.1"/>
    <property type="molecule type" value="Genomic_DNA"/>
</dbReference>
<protein>
    <submittedName>
        <fullName evidence="2">CubicO group peptidase, beta-lactamase class C family</fullName>
    </submittedName>
</protein>
<dbReference type="Pfam" id="PF00144">
    <property type="entry name" value="Beta-lactamase"/>
    <property type="match status" value="1"/>
</dbReference>